<evidence type="ECO:0000313" key="1">
    <source>
        <dbReference type="EMBL" id="THD21237.1"/>
    </source>
</evidence>
<name>A0A4E0RJZ6_FASHE</name>
<proteinExistence type="predicted"/>
<reference evidence="1" key="1">
    <citation type="submission" date="2019-03" db="EMBL/GenBank/DDBJ databases">
        <title>Improved annotation for the trematode Fasciola hepatica.</title>
        <authorList>
            <person name="Choi Y.-J."/>
            <person name="Martin J."/>
            <person name="Mitreva M."/>
        </authorList>
    </citation>
    <scope>NUCLEOTIDE SEQUENCE [LARGE SCALE GENOMIC DNA]</scope>
</reference>
<evidence type="ECO:0000313" key="2">
    <source>
        <dbReference type="Proteomes" id="UP000230066"/>
    </source>
</evidence>
<keyword evidence="2" id="KW-1185">Reference proteome</keyword>
<gene>
    <name evidence="1" type="ORF">D915_007895</name>
</gene>
<organism evidence="1 2">
    <name type="scientific">Fasciola hepatica</name>
    <name type="common">Liver fluke</name>
    <dbReference type="NCBI Taxonomy" id="6192"/>
    <lineage>
        <taxon>Eukaryota</taxon>
        <taxon>Metazoa</taxon>
        <taxon>Spiralia</taxon>
        <taxon>Lophotrochozoa</taxon>
        <taxon>Platyhelminthes</taxon>
        <taxon>Trematoda</taxon>
        <taxon>Digenea</taxon>
        <taxon>Plagiorchiida</taxon>
        <taxon>Echinostomata</taxon>
        <taxon>Echinostomatoidea</taxon>
        <taxon>Fasciolidae</taxon>
        <taxon>Fasciola</taxon>
    </lineage>
</organism>
<sequence length="283" mass="32796">MTDSDRMWKTLSRVIRMEKPGTSVWLTRFTGQLTFRDLHFSKQALRMLNTPNAGGSSILSEVLSFEVLSRYLRAELYKMETEIQYFPKGGPMTDYVISVPRWSKNPRTRTLMRIAVSVVRLMTGPGQIYTLSDAERILHKKLRGIIQSNKTCQECWHQQLLHAWSPSINNTKLFKKAVHRLSRNSNADLLNNVIIIVSTAPRFPEIFYPRLERDNTVITQPILCLDKQSDGLPRLVKSIPKMPMKPSKMWQCHVSYFICLLDSVNINRSERTMELNSSPPFFF</sequence>
<protein>
    <submittedName>
        <fullName evidence="1">Uncharacterized protein</fullName>
    </submittedName>
</protein>
<dbReference type="AlphaFoldDB" id="A0A4E0RJZ6"/>
<comment type="caution">
    <text evidence="1">The sequence shown here is derived from an EMBL/GenBank/DDBJ whole genome shotgun (WGS) entry which is preliminary data.</text>
</comment>
<accession>A0A4E0RJZ6</accession>
<dbReference type="EMBL" id="JXXN02003721">
    <property type="protein sequence ID" value="THD21237.1"/>
    <property type="molecule type" value="Genomic_DNA"/>
</dbReference>
<dbReference type="Proteomes" id="UP000230066">
    <property type="component" value="Unassembled WGS sequence"/>
</dbReference>